<evidence type="ECO:0008006" key="5">
    <source>
        <dbReference type="Google" id="ProtNLM"/>
    </source>
</evidence>
<evidence type="ECO:0000259" key="1">
    <source>
        <dbReference type="Pfam" id="PF04324"/>
    </source>
</evidence>
<keyword evidence="4" id="KW-1185">Reference proteome</keyword>
<proteinExistence type="predicted"/>
<comment type="caution">
    <text evidence="3">The sequence shown here is derived from an EMBL/GenBank/DDBJ whole genome shotgun (WGS) entry which is preliminary data.</text>
</comment>
<dbReference type="InterPro" id="IPR007419">
    <property type="entry name" value="BFD-like_2Fe2S-bd_dom"/>
</dbReference>
<gene>
    <name evidence="3" type="ORF">A6M21_09055</name>
</gene>
<dbReference type="InterPro" id="IPR040890">
    <property type="entry name" value="Znf_CopZ"/>
</dbReference>
<dbReference type="RefSeq" id="WP_066667997.1">
    <property type="nucleotide sequence ID" value="NZ_LYVF01000137.1"/>
</dbReference>
<evidence type="ECO:0000313" key="3">
    <source>
        <dbReference type="EMBL" id="OAT82388.1"/>
    </source>
</evidence>
<dbReference type="Pfam" id="PF04324">
    <property type="entry name" value="Fer2_BFD"/>
    <property type="match status" value="1"/>
</dbReference>
<dbReference type="STRING" id="1838280.A6M21_09055"/>
<reference evidence="3 4" key="1">
    <citation type="submission" date="2016-04" db="EMBL/GenBank/DDBJ databases">
        <authorList>
            <person name="Evans L.H."/>
            <person name="Alamgir A."/>
            <person name="Owens N."/>
            <person name="Weber N.D."/>
            <person name="Virtaneva K."/>
            <person name="Barbian K."/>
            <person name="Babar A."/>
            <person name="Rosenke K."/>
        </authorList>
    </citation>
    <scope>NUCLEOTIDE SEQUENCE [LARGE SCALE GENOMIC DNA]</scope>
    <source>
        <strain evidence="3 4">LMa1</strain>
    </source>
</reference>
<evidence type="ECO:0000259" key="2">
    <source>
        <dbReference type="Pfam" id="PF18423"/>
    </source>
</evidence>
<dbReference type="InterPro" id="IPR041854">
    <property type="entry name" value="BFD-like_2Fe2S-bd_dom_sf"/>
</dbReference>
<dbReference type="EMBL" id="LYVF01000137">
    <property type="protein sequence ID" value="OAT82388.1"/>
    <property type="molecule type" value="Genomic_DNA"/>
</dbReference>
<dbReference type="Gene3D" id="1.10.10.1100">
    <property type="entry name" value="BFD-like [2Fe-2S]-binding domain"/>
    <property type="match status" value="1"/>
</dbReference>
<name>A0A1B7LFI7_9FIRM</name>
<dbReference type="Gene3D" id="2.20.25.270">
    <property type="match status" value="1"/>
</dbReference>
<sequence length="135" mass="14418">MSNEICGVSPSGAAGMPCPQCRRPGLPVKQVTVAALVKDEQLLQATGEGFHLCTTPYCPVAYYNSENVIAAEELKVPVWFKEHTGPVPVCYCAGVTDWEIQGHIEQGCCSTLADIQKHTGANTGKQCLTKNPAGR</sequence>
<organism evidence="3 4">
    <name type="scientific">Desulfotomaculum copahuensis</name>
    <dbReference type="NCBI Taxonomy" id="1838280"/>
    <lineage>
        <taxon>Bacteria</taxon>
        <taxon>Bacillati</taxon>
        <taxon>Bacillota</taxon>
        <taxon>Clostridia</taxon>
        <taxon>Eubacteriales</taxon>
        <taxon>Desulfotomaculaceae</taxon>
        <taxon>Desulfotomaculum</taxon>
    </lineage>
</organism>
<dbReference type="OrthoDB" id="95698at2"/>
<dbReference type="Pfam" id="PF18423">
    <property type="entry name" value="zf_CopZ"/>
    <property type="match status" value="1"/>
</dbReference>
<protein>
    <recommendedName>
        <fullName evidence="5">(2Fe-2S)-binding protein</fullName>
    </recommendedName>
</protein>
<feature type="domain" description="BFD-like [2Fe-2S]-binding" evidence="1">
    <location>
        <begin position="89"/>
        <end position="124"/>
    </location>
</feature>
<feature type="domain" description="CopZ zinc binding" evidence="2">
    <location>
        <begin position="17"/>
        <end position="75"/>
    </location>
</feature>
<accession>A0A1B7LFI7</accession>
<dbReference type="Proteomes" id="UP000078532">
    <property type="component" value="Unassembled WGS sequence"/>
</dbReference>
<evidence type="ECO:0000313" key="4">
    <source>
        <dbReference type="Proteomes" id="UP000078532"/>
    </source>
</evidence>
<dbReference type="AlphaFoldDB" id="A0A1B7LFI7"/>